<dbReference type="EC" id="1.1.1.133" evidence="3 6"/>
<dbReference type="NCBIfam" id="TIGR01214">
    <property type="entry name" value="rmlD"/>
    <property type="match status" value="1"/>
</dbReference>
<evidence type="ECO:0000256" key="2">
    <source>
        <dbReference type="ARBA" id="ARBA00010944"/>
    </source>
</evidence>
<dbReference type="STRING" id="1122198.SAMN02745729_101385"/>
<organism evidence="8 9">
    <name type="scientific">Marinobacterium iners DSM 11526</name>
    <dbReference type="NCBI Taxonomy" id="1122198"/>
    <lineage>
        <taxon>Bacteria</taxon>
        <taxon>Pseudomonadati</taxon>
        <taxon>Pseudomonadota</taxon>
        <taxon>Gammaproteobacteria</taxon>
        <taxon>Oceanospirillales</taxon>
        <taxon>Oceanospirillaceae</taxon>
        <taxon>Marinobacterium</taxon>
    </lineage>
</organism>
<proteinExistence type="inferred from homology"/>
<dbReference type="OrthoDB" id="9803892at2"/>
<dbReference type="Pfam" id="PF04321">
    <property type="entry name" value="RmlD_sub_bind"/>
    <property type="match status" value="1"/>
</dbReference>
<dbReference type="EMBL" id="FNRJ01000001">
    <property type="protein sequence ID" value="SEA07086.1"/>
    <property type="molecule type" value="Genomic_DNA"/>
</dbReference>
<dbReference type="SUPFAM" id="SSF51735">
    <property type="entry name" value="NAD(P)-binding Rossmann-fold domains"/>
    <property type="match status" value="1"/>
</dbReference>
<comment type="pathway">
    <text evidence="1 6">Carbohydrate biosynthesis; dTDP-L-rhamnose biosynthesis.</text>
</comment>
<dbReference type="InterPro" id="IPR029903">
    <property type="entry name" value="RmlD-like-bd"/>
</dbReference>
<comment type="cofactor">
    <cofactor evidence="6">
        <name>Mg(2+)</name>
        <dbReference type="ChEBI" id="CHEBI:18420"/>
    </cofactor>
    <text evidence="6">Binds 1 Mg(2+) ion per monomer.</text>
</comment>
<keyword evidence="6" id="KW-0521">NADP</keyword>
<dbReference type="GO" id="GO:0009243">
    <property type="term" value="P:O antigen biosynthetic process"/>
    <property type="evidence" value="ECO:0007669"/>
    <property type="project" value="UniProtKB-UniPathway"/>
</dbReference>
<comment type="similarity">
    <text evidence="2 6">Belongs to the dTDP-4-dehydrorhamnose reductase family.</text>
</comment>
<dbReference type="AlphaFoldDB" id="A0A1H3Y611"/>
<dbReference type="Gene3D" id="3.40.50.720">
    <property type="entry name" value="NAD(P)-binding Rossmann-like Domain"/>
    <property type="match status" value="1"/>
</dbReference>
<protein>
    <recommendedName>
        <fullName evidence="4 6">dTDP-4-dehydrorhamnose reductase</fullName>
        <ecNumber evidence="3 6">1.1.1.133</ecNumber>
    </recommendedName>
</protein>
<dbReference type="InterPro" id="IPR005913">
    <property type="entry name" value="dTDP_dehydrorham_reduct"/>
</dbReference>
<evidence type="ECO:0000256" key="4">
    <source>
        <dbReference type="ARBA" id="ARBA00017099"/>
    </source>
</evidence>
<dbReference type="PANTHER" id="PTHR10491:SF4">
    <property type="entry name" value="METHIONINE ADENOSYLTRANSFERASE 2 SUBUNIT BETA"/>
    <property type="match status" value="1"/>
</dbReference>
<dbReference type="InterPro" id="IPR036291">
    <property type="entry name" value="NAD(P)-bd_dom_sf"/>
</dbReference>
<evidence type="ECO:0000313" key="9">
    <source>
        <dbReference type="Proteomes" id="UP000242469"/>
    </source>
</evidence>
<evidence type="ECO:0000259" key="7">
    <source>
        <dbReference type="Pfam" id="PF04321"/>
    </source>
</evidence>
<keyword evidence="9" id="KW-1185">Reference proteome</keyword>
<dbReference type="UniPathway" id="UPA00124"/>
<evidence type="ECO:0000313" key="8">
    <source>
        <dbReference type="EMBL" id="SEA07086.1"/>
    </source>
</evidence>
<evidence type="ECO:0000256" key="5">
    <source>
        <dbReference type="ARBA" id="ARBA00048200"/>
    </source>
</evidence>
<evidence type="ECO:0000256" key="1">
    <source>
        <dbReference type="ARBA" id="ARBA00004781"/>
    </source>
</evidence>
<feature type="domain" description="RmlD-like substrate binding" evidence="7">
    <location>
        <begin position="1"/>
        <end position="284"/>
    </location>
</feature>
<name>A0A1H3Y611_9GAMM</name>
<accession>A0A1H3Y611</accession>
<evidence type="ECO:0000256" key="3">
    <source>
        <dbReference type="ARBA" id="ARBA00012929"/>
    </source>
</evidence>
<dbReference type="RefSeq" id="WP_091822229.1">
    <property type="nucleotide sequence ID" value="NZ_FNRJ01000001.1"/>
</dbReference>
<dbReference type="CDD" id="cd05254">
    <property type="entry name" value="dTDP_HR_like_SDR_e"/>
    <property type="match status" value="1"/>
</dbReference>
<dbReference type="GO" id="GO:0008831">
    <property type="term" value="F:dTDP-4-dehydrorhamnose reductase activity"/>
    <property type="evidence" value="ECO:0007669"/>
    <property type="project" value="UniProtKB-EC"/>
</dbReference>
<comment type="catalytic activity">
    <reaction evidence="5 6">
        <text>dTDP-beta-L-rhamnose + NADP(+) = dTDP-4-dehydro-beta-L-rhamnose + NADPH + H(+)</text>
        <dbReference type="Rhea" id="RHEA:21796"/>
        <dbReference type="ChEBI" id="CHEBI:15378"/>
        <dbReference type="ChEBI" id="CHEBI:57510"/>
        <dbReference type="ChEBI" id="CHEBI:57783"/>
        <dbReference type="ChEBI" id="CHEBI:58349"/>
        <dbReference type="ChEBI" id="CHEBI:62830"/>
        <dbReference type="EC" id="1.1.1.133"/>
    </reaction>
</comment>
<dbReference type="GO" id="GO:0005829">
    <property type="term" value="C:cytosol"/>
    <property type="evidence" value="ECO:0007669"/>
    <property type="project" value="TreeGrafter"/>
</dbReference>
<dbReference type="Gene3D" id="3.90.25.10">
    <property type="entry name" value="UDP-galactose 4-epimerase, domain 1"/>
    <property type="match status" value="1"/>
</dbReference>
<sequence length="288" mass="32191">MKILITGQSGQLGQELHALHEYYPDHQFTFTGRHQLDLSNPASIDAWFRQHHYDIIINAAAYTAVDKAEDEPELADQINHKAVKQLADIAASSGTRLLHVSTDYVFDGDHCRPWTETDNTRPLGVYGTTKCRGEEAVVAAHGNSAIVRTGWVYSRYGNNFVKTMLKLGASRPSLNVVNDQIGTPTHAAALAEAVIQLALSKEAGRYSGEIFHYSQEGVASWYDFACSIMELANLDCRIYPIPSKDYPTPAKRPAFSILDKRKISEQLAIEIPHWRSELIKMLTNEHEP</sequence>
<evidence type="ECO:0000256" key="6">
    <source>
        <dbReference type="RuleBase" id="RU364082"/>
    </source>
</evidence>
<dbReference type="PANTHER" id="PTHR10491">
    <property type="entry name" value="DTDP-4-DEHYDRORHAMNOSE REDUCTASE"/>
    <property type="match status" value="1"/>
</dbReference>
<comment type="function">
    <text evidence="6">Catalyzes the reduction of dTDP-6-deoxy-L-lyxo-4-hexulose to yield dTDP-L-rhamnose.</text>
</comment>
<reference evidence="9" key="1">
    <citation type="submission" date="2016-10" db="EMBL/GenBank/DDBJ databases">
        <authorList>
            <person name="Varghese N."/>
            <person name="Submissions S."/>
        </authorList>
    </citation>
    <scope>NUCLEOTIDE SEQUENCE [LARGE SCALE GENOMIC DNA]</scope>
    <source>
        <strain evidence="9">DSM 11526</strain>
    </source>
</reference>
<dbReference type="UniPathway" id="UPA00281"/>
<keyword evidence="6" id="KW-0560">Oxidoreductase</keyword>
<gene>
    <name evidence="8" type="ORF">SAMN02745729_101385</name>
</gene>
<dbReference type="GO" id="GO:0019305">
    <property type="term" value="P:dTDP-rhamnose biosynthetic process"/>
    <property type="evidence" value="ECO:0007669"/>
    <property type="project" value="UniProtKB-UniPathway"/>
</dbReference>
<dbReference type="Proteomes" id="UP000242469">
    <property type="component" value="Unassembled WGS sequence"/>
</dbReference>